<proteinExistence type="predicted"/>
<feature type="compositionally biased region" description="Basic and acidic residues" evidence="1">
    <location>
        <begin position="95"/>
        <end position="106"/>
    </location>
</feature>
<dbReference type="EMBL" id="BGZK01002546">
    <property type="protein sequence ID" value="GBP94763.1"/>
    <property type="molecule type" value="Genomic_DNA"/>
</dbReference>
<feature type="compositionally biased region" description="Low complexity" evidence="1">
    <location>
        <begin position="31"/>
        <end position="44"/>
    </location>
</feature>
<dbReference type="Proteomes" id="UP000299102">
    <property type="component" value="Unassembled WGS sequence"/>
</dbReference>
<feature type="region of interest" description="Disordered" evidence="1">
    <location>
        <begin position="1"/>
        <end position="49"/>
    </location>
</feature>
<accession>A0A4C2A662</accession>
<evidence type="ECO:0000256" key="1">
    <source>
        <dbReference type="SAM" id="MobiDB-lite"/>
    </source>
</evidence>
<evidence type="ECO:0000313" key="2">
    <source>
        <dbReference type="EMBL" id="GBP94763.1"/>
    </source>
</evidence>
<sequence length="183" mass="19989">MTCANATGRRARGGRGGPPRALSPPLHSRYGAPAGAADEAGVAPGAPPPRAARVFNGHGVGGGRARWEIKRLSWHRLIRLICGGEARGAASPVINDRRNRPSSARERRARSSAGVNSVGRREVATDPLYYDLFVLFLMNTTAIRRTDHRKRIDVRRQRDCPARRSAARVRPARVIAQFVPSLF</sequence>
<gene>
    <name evidence="2" type="ORF">EVAR_88599_1</name>
</gene>
<evidence type="ECO:0000313" key="3">
    <source>
        <dbReference type="Proteomes" id="UP000299102"/>
    </source>
</evidence>
<comment type="caution">
    <text evidence="2">The sequence shown here is derived from an EMBL/GenBank/DDBJ whole genome shotgun (WGS) entry which is preliminary data.</text>
</comment>
<keyword evidence="3" id="KW-1185">Reference proteome</keyword>
<organism evidence="2 3">
    <name type="scientific">Eumeta variegata</name>
    <name type="common">Bagworm moth</name>
    <name type="synonym">Eumeta japonica</name>
    <dbReference type="NCBI Taxonomy" id="151549"/>
    <lineage>
        <taxon>Eukaryota</taxon>
        <taxon>Metazoa</taxon>
        <taxon>Ecdysozoa</taxon>
        <taxon>Arthropoda</taxon>
        <taxon>Hexapoda</taxon>
        <taxon>Insecta</taxon>
        <taxon>Pterygota</taxon>
        <taxon>Neoptera</taxon>
        <taxon>Endopterygota</taxon>
        <taxon>Lepidoptera</taxon>
        <taxon>Glossata</taxon>
        <taxon>Ditrysia</taxon>
        <taxon>Tineoidea</taxon>
        <taxon>Psychidae</taxon>
        <taxon>Oiketicinae</taxon>
        <taxon>Eumeta</taxon>
    </lineage>
</organism>
<reference evidence="2 3" key="1">
    <citation type="journal article" date="2019" name="Commun. Biol.">
        <title>The bagworm genome reveals a unique fibroin gene that provides high tensile strength.</title>
        <authorList>
            <person name="Kono N."/>
            <person name="Nakamura H."/>
            <person name="Ohtoshi R."/>
            <person name="Tomita M."/>
            <person name="Numata K."/>
            <person name="Arakawa K."/>
        </authorList>
    </citation>
    <scope>NUCLEOTIDE SEQUENCE [LARGE SCALE GENOMIC DNA]</scope>
</reference>
<name>A0A4C2A662_EUMVA</name>
<protein>
    <submittedName>
        <fullName evidence="2">Uncharacterized protein</fullName>
    </submittedName>
</protein>
<feature type="region of interest" description="Disordered" evidence="1">
    <location>
        <begin position="91"/>
        <end position="116"/>
    </location>
</feature>
<dbReference type="AlphaFoldDB" id="A0A4C2A662"/>